<gene>
    <name evidence="2" type="ORF">DLM46_17795</name>
</gene>
<dbReference type="OrthoDB" id="9095500at2"/>
<dbReference type="NCBIfam" id="NF047650">
    <property type="entry name" value="lipo_NMCC_0638"/>
    <property type="match status" value="1"/>
</dbReference>
<dbReference type="EMBL" id="QHKS01000011">
    <property type="protein sequence ID" value="RDK01182.1"/>
    <property type="molecule type" value="Genomic_DNA"/>
</dbReference>
<name>A0A370N6G1_9BURK</name>
<feature type="chain" id="PRO_5016779266" evidence="1">
    <location>
        <begin position="19"/>
        <end position="185"/>
    </location>
</feature>
<proteinExistence type="predicted"/>
<dbReference type="RefSeq" id="WP_115102114.1">
    <property type="nucleotide sequence ID" value="NZ_QHKS01000011.1"/>
</dbReference>
<sequence>MKRILLAVALMNFVCAHAQESPSGPIAQANAATRLFMDLCIPSAGDTAKLRELADRYHLRHTDVSFSQTVLRGKPGEVWSASSSVGEYVVISQPDNSCSVWARRADAATSINQFKRIVLGTGRPGLMVKVLEDRDIEGQGGTYHYLSYLLSKEGRQSGLYASAIASASPTAEVQVRLRLMPAKAE</sequence>
<feature type="signal peptide" evidence="1">
    <location>
        <begin position="1"/>
        <end position="18"/>
    </location>
</feature>
<evidence type="ECO:0000313" key="2">
    <source>
        <dbReference type="EMBL" id="RDK01182.1"/>
    </source>
</evidence>
<protein>
    <submittedName>
        <fullName evidence="2">Uncharacterized protein</fullName>
    </submittedName>
</protein>
<organism evidence="2 3">
    <name type="scientific">Paraburkholderia lacunae</name>
    <dbReference type="NCBI Taxonomy" id="2211104"/>
    <lineage>
        <taxon>Bacteria</taxon>
        <taxon>Pseudomonadati</taxon>
        <taxon>Pseudomonadota</taxon>
        <taxon>Betaproteobacteria</taxon>
        <taxon>Burkholderiales</taxon>
        <taxon>Burkholderiaceae</taxon>
        <taxon>Paraburkholderia</taxon>
    </lineage>
</organism>
<keyword evidence="1" id="KW-0732">Signal</keyword>
<dbReference type="AlphaFoldDB" id="A0A370N6G1"/>
<keyword evidence="3" id="KW-1185">Reference proteome</keyword>
<evidence type="ECO:0000256" key="1">
    <source>
        <dbReference type="SAM" id="SignalP"/>
    </source>
</evidence>
<reference evidence="3" key="1">
    <citation type="submission" date="2018-05" db="EMBL/GenBank/DDBJ databases">
        <authorList>
            <person name="Feng T."/>
        </authorList>
    </citation>
    <scope>NUCLEOTIDE SEQUENCE [LARGE SCALE GENOMIC DNA]</scope>
    <source>
        <strain evidence="3">S27</strain>
    </source>
</reference>
<evidence type="ECO:0000313" key="3">
    <source>
        <dbReference type="Proteomes" id="UP000254875"/>
    </source>
</evidence>
<accession>A0A370N6G1</accession>
<dbReference type="Proteomes" id="UP000254875">
    <property type="component" value="Unassembled WGS sequence"/>
</dbReference>
<comment type="caution">
    <text evidence="2">The sequence shown here is derived from an EMBL/GenBank/DDBJ whole genome shotgun (WGS) entry which is preliminary data.</text>
</comment>